<organism evidence="11 12">
    <name type="scientific">Lentithecium fluviatile CBS 122367</name>
    <dbReference type="NCBI Taxonomy" id="1168545"/>
    <lineage>
        <taxon>Eukaryota</taxon>
        <taxon>Fungi</taxon>
        <taxon>Dikarya</taxon>
        <taxon>Ascomycota</taxon>
        <taxon>Pezizomycotina</taxon>
        <taxon>Dothideomycetes</taxon>
        <taxon>Pleosporomycetidae</taxon>
        <taxon>Pleosporales</taxon>
        <taxon>Massarineae</taxon>
        <taxon>Lentitheciaceae</taxon>
        <taxon>Lentithecium</taxon>
    </lineage>
</organism>
<dbReference type="EMBL" id="MU005575">
    <property type="protein sequence ID" value="KAF2687271.1"/>
    <property type="molecule type" value="Genomic_DNA"/>
</dbReference>
<feature type="region of interest" description="Disordered" evidence="9">
    <location>
        <begin position="1"/>
        <end position="29"/>
    </location>
</feature>
<keyword evidence="5" id="KW-0539">Nucleus</keyword>
<keyword evidence="6" id="KW-0137">Centromere</keyword>
<dbReference type="GO" id="GO:0051382">
    <property type="term" value="P:kinetochore assembly"/>
    <property type="evidence" value="ECO:0007669"/>
    <property type="project" value="InterPro"/>
</dbReference>
<feature type="coiled-coil region" evidence="8">
    <location>
        <begin position="165"/>
        <end position="216"/>
    </location>
</feature>
<comment type="subcellular location">
    <subcellularLocation>
        <location evidence="2">Chromosome</location>
        <location evidence="2">Centromere</location>
        <location evidence="2">Kinetochore</location>
    </subcellularLocation>
    <subcellularLocation>
        <location evidence="1">Nucleus</location>
    </subcellularLocation>
</comment>
<evidence type="ECO:0000256" key="4">
    <source>
        <dbReference type="ARBA" id="ARBA00022838"/>
    </source>
</evidence>
<keyword evidence="8" id="KW-0175">Coiled coil</keyword>
<dbReference type="OrthoDB" id="2274804at2759"/>
<dbReference type="GO" id="GO:0000776">
    <property type="term" value="C:kinetochore"/>
    <property type="evidence" value="ECO:0007669"/>
    <property type="project" value="UniProtKB-KW"/>
</dbReference>
<evidence type="ECO:0000256" key="3">
    <source>
        <dbReference type="ARBA" id="ARBA00022454"/>
    </source>
</evidence>
<dbReference type="GO" id="GO:0005634">
    <property type="term" value="C:nucleus"/>
    <property type="evidence" value="ECO:0007669"/>
    <property type="project" value="UniProtKB-SubCell"/>
</dbReference>
<evidence type="ECO:0000256" key="5">
    <source>
        <dbReference type="ARBA" id="ARBA00023242"/>
    </source>
</evidence>
<feature type="domain" description="Centromere protein H C-terminal" evidence="10">
    <location>
        <begin position="42"/>
        <end position="249"/>
    </location>
</feature>
<protein>
    <recommendedName>
        <fullName evidence="10">Centromere protein H C-terminal domain-containing protein</fullName>
    </recommendedName>
</protein>
<proteinExistence type="inferred from homology"/>
<keyword evidence="4" id="KW-0995">Kinetochore</keyword>
<evidence type="ECO:0000256" key="2">
    <source>
        <dbReference type="ARBA" id="ARBA00004629"/>
    </source>
</evidence>
<dbReference type="GO" id="GO:0007052">
    <property type="term" value="P:mitotic spindle organization"/>
    <property type="evidence" value="ECO:0007669"/>
    <property type="project" value="TreeGrafter"/>
</dbReference>
<reference evidence="11" key="1">
    <citation type="journal article" date="2020" name="Stud. Mycol.">
        <title>101 Dothideomycetes genomes: a test case for predicting lifestyles and emergence of pathogens.</title>
        <authorList>
            <person name="Haridas S."/>
            <person name="Albert R."/>
            <person name="Binder M."/>
            <person name="Bloem J."/>
            <person name="Labutti K."/>
            <person name="Salamov A."/>
            <person name="Andreopoulos B."/>
            <person name="Baker S."/>
            <person name="Barry K."/>
            <person name="Bills G."/>
            <person name="Bluhm B."/>
            <person name="Cannon C."/>
            <person name="Castanera R."/>
            <person name="Culley D."/>
            <person name="Daum C."/>
            <person name="Ezra D."/>
            <person name="Gonzalez J."/>
            <person name="Henrissat B."/>
            <person name="Kuo A."/>
            <person name="Liang C."/>
            <person name="Lipzen A."/>
            <person name="Lutzoni F."/>
            <person name="Magnuson J."/>
            <person name="Mondo S."/>
            <person name="Nolan M."/>
            <person name="Ohm R."/>
            <person name="Pangilinan J."/>
            <person name="Park H.-J."/>
            <person name="Ramirez L."/>
            <person name="Alfaro M."/>
            <person name="Sun H."/>
            <person name="Tritt A."/>
            <person name="Yoshinaga Y."/>
            <person name="Zwiers L.-H."/>
            <person name="Turgeon B."/>
            <person name="Goodwin S."/>
            <person name="Spatafora J."/>
            <person name="Crous P."/>
            <person name="Grigoriev I."/>
        </authorList>
    </citation>
    <scope>NUCLEOTIDE SEQUENCE</scope>
    <source>
        <strain evidence="11">CBS 122367</strain>
    </source>
</reference>
<dbReference type="GO" id="GO:0007059">
    <property type="term" value="P:chromosome segregation"/>
    <property type="evidence" value="ECO:0007669"/>
    <property type="project" value="TreeGrafter"/>
</dbReference>
<evidence type="ECO:0000256" key="9">
    <source>
        <dbReference type="SAM" id="MobiDB-lite"/>
    </source>
</evidence>
<dbReference type="InterPro" id="IPR040034">
    <property type="entry name" value="CENP-H"/>
</dbReference>
<dbReference type="InterPro" id="IPR008426">
    <property type="entry name" value="CENP-H_C"/>
</dbReference>
<dbReference type="Proteomes" id="UP000799291">
    <property type="component" value="Unassembled WGS sequence"/>
</dbReference>
<dbReference type="Pfam" id="PF05837">
    <property type="entry name" value="CENP-H"/>
    <property type="match status" value="1"/>
</dbReference>
<evidence type="ECO:0000259" key="10">
    <source>
        <dbReference type="Pfam" id="PF05837"/>
    </source>
</evidence>
<sequence length="252" mass="27799">MAAANDITMADVAPNSHGADGPSDLLETPHSDALAFSETEALALELYDQLRELELQKSLAEAQNGRHAPDASALSDDAVQEHLVTAQRELMEAKAKFEIRNRISHNVLMMDPVLKAVHGGEDTDFAEKHILPLMTEKDTLSMVHSSLTTKLASITHTLSVTEQGNIDANRANRELSRTLLELAEEMKAQSTEHIQDARLRDQVESVEKDLRQSRRRMRTLKGILSAMIVGSGLNWAADEVLRELVMDDGEDG</sequence>
<dbReference type="PANTHER" id="PTHR48122">
    <property type="entry name" value="CENTROMERE PROTEIN H"/>
    <property type="match status" value="1"/>
</dbReference>
<evidence type="ECO:0000313" key="12">
    <source>
        <dbReference type="Proteomes" id="UP000799291"/>
    </source>
</evidence>
<dbReference type="PANTHER" id="PTHR48122:SF1">
    <property type="entry name" value="CENTROMERE PROTEIN H"/>
    <property type="match status" value="1"/>
</dbReference>
<evidence type="ECO:0000313" key="11">
    <source>
        <dbReference type="EMBL" id="KAF2687271.1"/>
    </source>
</evidence>
<accession>A0A6G1JAM5</accession>
<evidence type="ECO:0000256" key="1">
    <source>
        <dbReference type="ARBA" id="ARBA00004123"/>
    </source>
</evidence>
<dbReference type="GO" id="GO:0043515">
    <property type="term" value="F:kinetochore binding"/>
    <property type="evidence" value="ECO:0007669"/>
    <property type="project" value="TreeGrafter"/>
</dbReference>
<evidence type="ECO:0000256" key="8">
    <source>
        <dbReference type="SAM" id="Coils"/>
    </source>
</evidence>
<feature type="coiled-coil region" evidence="8">
    <location>
        <begin position="36"/>
        <end position="63"/>
    </location>
</feature>
<comment type="similarity">
    <text evidence="7">Belongs to the CENP-H/MCM16 family.</text>
</comment>
<dbReference type="AlphaFoldDB" id="A0A6G1JAM5"/>
<keyword evidence="12" id="KW-1185">Reference proteome</keyword>
<name>A0A6G1JAM5_9PLEO</name>
<evidence type="ECO:0000256" key="6">
    <source>
        <dbReference type="ARBA" id="ARBA00023328"/>
    </source>
</evidence>
<keyword evidence="3" id="KW-0158">Chromosome</keyword>
<gene>
    <name evidence="11" type="ORF">K458DRAFT_361895</name>
</gene>
<evidence type="ECO:0000256" key="7">
    <source>
        <dbReference type="ARBA" id="ARBA00025735"/>
    </source>
</evidence>